<evidence type="ECO:0008006" key="4">
    <source>
        <dbReference type="Google" id="ProtNLM"/>
    </source>
</evidence>
<dbReference type="AlphaFoldDB" id="A0A2A4G538"/>
<protein>
    <recommendedName>
        <fullName evidence="4">Plasmid stabilization protein</fullName>
    </recommendedName>
</protein>
<dbReference type="InterPro" id="IPR007712">
    <property type="entry name" value="RelE/ParE_toxin"/>
</dbReference>
<keyword evidence="1" id="KW-1277">Toxin-antitoxin system</keyword>
<evidence type="ECO:0000313" key="2">
    <source>
        <dbReference type="EMBL" id="PCE62852.1"/>
    </source>
</evidence>
<dbReference type="RefSeq" id="WP_097440961.1">
    <property type="nucleotide sequence ID" value="NZ_KZ300477.1"/>
</dbReference>
<dbReference type="InterPro" id="IPR035093">
    <property type="entry name" value="RelE/ParE_toxin_dom_sf"/>
</dbReference>
<organism evidence="2 3">
    <name type="scientific">Sediminicola luteus</name>
    <dbReference type="NCBI Taxonomy" id="319238"/>
    <lineage>
        <taxon>Bacteria</taxon>
        <taxon>Pseudomonadati</taxon>
        <taxon>Bacteroidota</taxon>
        <taxon>Flavobacteriia</taxon>
        <taxon>Flavobacteriales</taxon>
        <taxon>Flavobacteriaceae</taxon>
        <taxon>Sediminicola</taxon>
    </lineage>
</organism>
<dbReference type="Proteomes" id="UP000219559">
    <property type="component" value="Unassembled WGS sequence"/>
</dbReference>
<gene>
    <name evidence="2" type="ORF">B7P33_16360</name>
</gene>
<dbReference type="EMBL" id="NBWU01000007">
    <property type="protein sequence ID" value="PCE62852.1"/>
    <property type="molecule type" value="Genomic_DNA"/>
</dbReference>
<dbReference type="Gene3D" id="3.30.2310.20">
    <property type="entry name" value="RelE-like"/>
    <property type="match status" value="1"/>
</dbReference>
<comment type="caution">
    <text evidence="2">The sequence shown here is derived from an EMBL/GenBank/DDBJ whole genome shotgun (WGS) entry which is preliminary data.</text>
</comment>
<keyword evidence="3" id="KW-1185">Reference proteome</keyword>
<name>A0A2A4G538_9FLAO</name>
<evidence type="ECO:0000313" key="3">
    <source>
        <dbReference type="Proteomes" id="UP000219559"/>
    </source>
</evidence>
<sequence>MKVVWTQKAESSFVGIVEYLEVMWDVNIAVRFVDNVDQTIASIRKNPEMFKISDYDRVSRAAFITKHTTMFYRVLEDIIEIELFWGNFDDPAKMESFFKS</sequence>
<dbReference type="Pfam" id="PF05016">
    <property type="entry name" value="ParE_toxin"/>
    <property type="match status" value="1"/>
</dbReference>
<reference evidence="2 3" key="1">
    <citation type="submission" date="2017-04" db="EMBL/GenBank/DDBJ databases">
        <title>A new member of the family Flavobacteriaceae isolated from ascidians.</title>
        <authorList>
            <person name="Chen L."/>
        </authorList>
    </citation>
    <scope>NUCLEOTIDE SEQUENCE [LARGE SCALE GENOMIC DNA]</scope>
    <source>
        <strain evidence="2 3">HQA918</strain>
    </source>
</reference>
<evidence type="ECO:0000256" key="1">
    <source>
        <dbReference type="ARBA" id="ARBA00022649"/>
    </source>
</evidence>
<proteinExistence type="predicted"/>
<accession>A0A2A4G538</accession>
<dbReference type="OrthoDB" id="1098070at2"/>